<keyword evidence="3 5" id="KW-0560">Oxidoreductase</keyword>
<dbReference type="Proteomes" id="UP000245461">
    <property type="component" value="Unassembled WGS sequence"/>
</dbReference>
<dbReference type="InterPro" id="IPR027443">
    <property type="entry name" value="IPNS-like_sf"/>
</dbReference>
<gene>
    <name evidence="7" type="ORF">DKG74_00255</name>
</gene>
<dbReference type="PANTHER" id="PTHR10209:SF881">
    <property type="entry name" value="FI07970P-RELATED"/>
    <property type="match status" value="1"/>
</dbReference>
<name>A0A317EFB9_9PROT</name>
<evidence type="ECO:0000313" key="8">
    <source>
        <dbReference type="Proteomes" id="UP000245461"/>
    </source>
</evidence>
<dbReference type="SUPFAM" id="SSF51197">
    <property type="entry name" value="Clavaminate synthase-like"/>
    <property type="match status" value="1"/>
</dbReference>
<proteinExistence type="inferred from homology"/>
<evidence type="ECO:0000256" key="3">
    <source>
        <dbReference type="ARBA" id="ARBA00023002"/>
    </source>
</evidence>
<comment type="caution">
    <text evidence="7">The sequence shown here is derived from an EMBL/GenBank/DDBJ whole genome shotgun (WGS) entry which is preliminary data.</text>
</comment>
<dbReference type="Gene3D" id="2.60.120.330">
    <property type="entry name" value="B-lactam Antibiotic, Isopenicillin N Synthase, Chain"/>
    <property type="match status" value="1"/>
</dbReference>
<dbReference type="InterPro" id="IPR026992">
    <property type="entry name" value="DIOX_N"/>
</dbReference>
<dbReference type="InterPro" id="IPR044861">
    <property type="entry name" value="IPNS-like_FE2OG_OXY"/>
</dbReference>
<evidence type="ECO:0000256" key="4">
    <source>
        <dbReference type="ARBA" id="ARBA00023004"/>
    </source>
</evidence>
<dbReference type="PRINTS" id="PR00682">
    <property type="entry name" value="IPNSYNTHASE"/>
</dbReference>
<dbReference type="PANTHER" id="PTHR10209">
    <property type="entry name" value="OXIDOREDUCTASE, 2OG-FE II OXYGENASE FAMILY PROTEIN"/>
    <property type="match status" value="1"/>
</dbReference>
<keyword evidence="8" id="KW-1185">Reference proteome</keyword>
<protein>
    <submittedName>
        <fullName evidence="7">Isopenicillin N synthase family oxygenase</fullName>
    </submittedName>
</protein>
<evidence type="ECO:0000256" key="2">
    <source>
        <dbReference type="ARBA" id="ARBA00022723"/>
    </source>
</evidence>
<comment type="similarity">
    <text evidence="1 5">Belongs to the iron/ascorbate-dependent oxidoreductase family.</text>
</comment>
<organism evidence="7 8">
    <name type="scientific">Zavarzinia aquatilis</name>
    <dbReference type="NCBI Taxonomy" id="2211142"/>
    <lineage>
        <taxon>Bacteria</taxon>
        <taxon>Pseudomonadati</taxon>
        <taxon>Pseudomonadota</taxon>
        <taxon>Alphaproteobacteria</taxon>
        <taxon>Rhodospirillales</taxon>
        <taxon>Zavarziniaceae</taxon>
        <taxon>Zavarzinia</taxon>
    </lineage>
</organism>
<dbReference type="InterPro" id="IPR005123">
    <property type="entry name" value="Oxoglu/Fe-dep_dioxygenase_dom"/>
</dbReference>
<dbReference type="GO" id="GO:0016491">
    <property type="term" value="F:oxidoreductase activity"/>
    <property type="evidence" value="ECO:0007669"/>
    <property type="project" value="UniProtKB-KW"/>
</dbReference>
<dbReference type="AlphaFoldDB" id="A0A317EFB9"/>
<keyword evidence="4 5" id="KW-0408">Iron</keyword>
<dbReference type="OrthoDB" id="21825at2"/>
<dbReference type="PROSITE" id="PS51471">
    <property type="entry name" value="FE2OG_OXY"/>
    <property type="match status" value="1"/>
</dbReference>
<feature type="domain" description="Fe2OG dioxygenase" evidence="6">
    <location>
        <begin position="211"/>
        <end position="315"/>
    </location>
</feature>
<evidence type="ECO:0000313" key="7">
    <source>
        <dbReference type="EMBL" id="PWR25451.1"/>
    </source>
</evidence>
<dbReference type="Pfam" id="PF14226">
    <property type="entry name" value="DIOX_N"/>
    <property type="match status" value="1"/>
</dbReference>
<evidence type="ECO:0000259" key="6">
    <source>
        <dbReference type="PROSITE" id="PS51471"/>
    </source>
</evidence>
<evidence type="ECO:0000256" key="1">
    <source>
        <dbReference type="ARBA" id="ARBA00008056"/>
    </source>
</evidence>
<dbReference type="GO" id="GO:0046872">
    <property type="term" value="F:metal ion binding"/>
    <property type="evidence" value="ECO:0007669"/>
    <property type="project" value="UniProtKB-KW"/>
</dbReference>
<accession>A0A317EFB9</accession>
<reference evidence="7 8" key="1">
    <citation type="submission" date="2018-05" db="EMBL/GenBank/DDBJ databases">
        <title>Zavarzinia sp. HR-AS.</title>
        <authorList>
            <person name="Lee Y."/>
            <person name="Jeon C.O."/>
        </authorList>
    </citation>
    <scope>NUCLEOTIDE SEQUENCE [LARGE SCALE GENOMIC DNA]</scope>
    <source>
        <strain evidence="7 8">HR-AS</strain>
    </source>
</reference>
<evidence type="ECO:0000256" key="5">
    <source>
        <dbReference type="RuleBase" id="RU003682"/>
    </source>
</evidence>
<dbReference type="Pfam" id="PF03171">
    <property type="entry name" value="2OG-FeII_Oxy"/>
    <property type="match status" value="1"/>
</dbReference>
<dbReference type="EMBL" id="QGLE01000001">
    <property type="protein sequence ID" value="PWR25451.1"/>
    <property type="molecule type" value="Genomic_DNA"/>
</dbReference>
<sequence>MVFAGAFGIAPRGHIRNRVTTVTAKAQLEAAGLSARESDFSEIPQIDLGPMAGDDPVAKQATAKALRDACVNVGFFYIRNHGLPQQVIDDTFALCPRFFGLPLEEKMKIHVKKSVNNSGYTPLLEENTDETALGDLHEGFDMANELPADDPMARGREALYGANQWPDNLPGFKDQMLTYFEAVKALGRRLFRAFALALDLPEDYFDPMVTKPTGVLRILSYPSQDGPIDQRQIGIGAHTDYECFTILGQQLGVQALQVQNGRGEWVSAPPIPGTFVVNIGDQMARWTNDVFASTRHRALNLSGKPRYSMPFFLGTNYDTLIEALPSCVGPDRPAKYPPVIAGEYVLSRFDATYAYRQEPKAE</sequence>
<keyword evidence="2 5" id="KW-0479">Metal-binding</keyword>